<dbReference type="PANTHER" id="PTHR30383">
    <property type="entry name" value="THIOESTERASE 1/PROTEASE 1/LYSOPHOSPHOLIPASE L1"/>
    <property type="match status" value="1"/>
</dbReference>
<sequence length="242" mass="24969">MVRQLVATLATVALAPALVAQGLRLRRSVPRLPDAAGPHLGVVGSEGPPLRLLVIGESTVAGVGARDHGEALTGQLAAELSRRTGRPVRWRAIGRSGATAGALHGELAAGTLDEPADVVVVALGVNDTVALHAAPRYRRDLLRLIATLRARLGPVPVVLTGVPPLAKFPALPQPLRTVLGLRARALDAAAASLVALPGVAHAPLPRVLLTPGSFATDGFHPGPAGYRLWADHLARVLPPPAR</sequence>
<dbReference type="OrthoDB" id="9804395at2"/>
<keyword evidence="3" id="KW-1185">Reference proteome</keyword>
<dbReference type="RefSeq" id="WP_092529827.1">
    <property type="nucleotide sequence ID" value="NZ_FOWW01000003.1"/>
</dbReference>
<dbReference type="InterPro" id="IPR013830">
    <property type="entry name" value="SGNH_hydro"/>
</dbReference>
<dbReference type="CDD" id="cd01836">
    <property type="entry name" value="FeeA_FeeB_like"/>
    <property type="match status" value="1"/>
</dbReference>
<name>A0A1I5SH18_9PSEU</name>
<dbReference type="STRING" id="587909.SAMN05421810_103141"/>
<organism evidence="2 3">
    <name type="scientific">Amycolatopsis arida</name>
    <dbReference type="NCBI Taxonomy" id="587909"/>
    <lineage>
        <taxon>Bacteria</taxon>
        <taxon>Bacillati</taxon>
        <taxon>Actinomycetota</taxon>
        <taxon>Actinomycetes</taxon>
        <taxon>Pseudonocardiales</taxon>
        <taxon>Pseudonocardiaceae</taxon>
        <taxon>Amycolatopsis</taxon>
    </lineage>
</organism>
<dbReference type="Pfam" id="PF13472">
    <property type="entry name" value="Lipase_GDSL_2"/>
    <property type="match status" value="1"/>
</dbReference>
<proteinExistence type="predicted"/>
<accession>A0A1I5SH18</accession>
<dbReference type="InterPro" id="IPR036514">
    <property type="entry name" value="SGNH_hydro_sf"/>
</dbReference>
<dbReference type="EMBL" id="FOWW01000003">
    <property type="protein sequence ID" value="SFP70015.1"/>
    <property type="molecule type" value="Genomic_DNA"/>
</dbReference>
<evidence type="ECO:0000313" key="2">
    <source>
        <dbReference type="EMBL" id="SFP70015.1"/>
    </source>
</evidence>
<dbReference type="AlphaFoldDB" id="A0A1I5SH18"/>
<dbReference type="Proteomes" id="UP000198727">
    <property type="component" value="Unassembled WGS sequence"/>
</dbReference>
<dbReference type="Gene3D" id="3.40.50.1110">
    <property type="entry name" value="SGNH hydrolase"/>
    <property type="match status" value="1"/>
</dbReference>
<dbReference type="GO" id="GO:0004622">
    <property type="term" value="F:phosphatidylcholine lysophospholipase activity"/>
    <property type="evidence" value="ECO:0007669"/>
    <property type="project" value="TreeGrafter"/>
</dbReference>
<dbReference type="InterPro" id="IPR051532">
    <property type="entry name" value="Ester_Hydrolysis_Enzymes"/>
</dbReference>
<gene>
    <name evidence="2" type="ORF">SAMN05421810_103141</name>
</gene>
<reference evidence="3" key="1">
    <citation type="submission" date="2016-10" db="EMBL/GenBank/DDBJ databases">
        <authorList>
            <person name="Varghese N."/>
            <person name="Submissions S."/>
        </authorList>
    </citation>
    <scope>NUCLEOTIDE SEQUENCE [LARGE SCALE GENOMIC DNA]</scope>
    <source>
        <strain evidence="3">CGMCC 4.5579</strain>
    </source>
</reference>
<dbReference type="SUPFAM" id="SSF52266">
    <property type="entry name" value="SGNH hydrolase"/>
    <property type="match status" value="1"/>
</dbReference>
<protein>
    <submittedName>
        <fullName evidence="2">Lysophospholipase L1</fullName>
    </submittedName>
</protein>
<dbReference type="PANTHER" id="PTHR30383:SF5">
    <property type="entry name" value="SGNH HYDROLASE-TYPE ESTERASE DOMAIN-CONTAINING PROTEIN"/>
    <property type="match status" value="1"/>
</dbReference>
<feature type="domain" description="SGNH hydrolase-type esterase" evidence="1">
    <location>
        <begin position="54"/>
        <end position="228"/>
    </location>
</feature>
<evidence type="ECO:0000313" key="3">
    <source>
        <dbReference type="Proteomes" id="UP000198727"/>
    </source>
</evidence>
<evidence type="ECO:0000259" key="1">
    <source>
        <dbReference type="Pfam" id="PF13472"/>
    </source>
</evidence>